<evidence type="ECO:0000256" key="4">
    <source>
        <dbReference type="ARBA" id="ARBA00023136"/>
    </source>
</evidence>
<comment type="caution">
    <text evidence="12">The sequence shown here is derived from an EMBL/GenBank/DDBJ whole genome shotgun (WGS) entry which is preliminary data.</text>
</comment>
<keyword evidence="5" id="KW-1015">Disulfide bond</keyword>
<feature type="region of interest" description="Disordered" evidence="8">
    <location>
        <begin position="2448"/>
        <end position="2470"/>
    </location>
</feature>
<evidence type="ECO:0000259" key="11">
    <source>
        <dbReference type="PROSITE" id="PS51820"/>
    </source>
</evidence>
<comment type="subcellular location">
    <subcellularLocation>
        <location evidence="1">Cell outer membrane</location>
    </subcellularLocation>
</comment>
<dbReference type="InterPro" id="IPR003367">
    <property type="entry name" value="Thrombospondin_3-like_rpt"/>
</dbReference>
<dbReference type="InterPro" id="IPR006665">
    <property type="entry name" value="OmpA-like"/>
</dbReference>
<feature type="region of interest" description="Disordered" evidence="8">
    <location>
        <begin position="1668"/>
        <end position="1687"/>
    </location>
</feature>
<dbReference type="GO" id="GO:0005509">
    <property type="term" value="F:calcium ion binding"/>
    <property type="evidence" value="ECO:0007669"/>
    <property type="project" value="InterPro"/>
</dbReference>
<dbReference type="PRINTS" id="PR01023">
    <property type="entry name" value="NAFLGMOTY"/>
</dbReference>
<dbReference type="Pfam" id="PF02412">
    <property type="entry name" value="TSP_3"/>
    <property type="match status" value="3"/>
</dbReference>
<evidence type="ECO:0000256" key="7">
    <source>
        <dbReference type="PROSITE-ProRule" id="PRU00473"/>
    </source>
</evidence>
<keyword evidence="2 9" id="KW-0732">Signal</keyword>
<evidence type="ECO:0000313" key="13">
    <source>
        <dbReference type="Proteomes" id="UP000249061"/>
    </source>
</evidence>
<name>A0A2W5T8J4_9BACT</name>
<evidence type="ECO:0000256" key="5">
    <source>
        <dbReference type="ARBA" id="ARBA00023157"/>
    </source>
</evidence>
<dbReference type="Gene3D" id="3.30.1330.60">
    <property type="entry name" value="OmpA-like domain"/>
    <property type="match status" value="1"/>
</dbReference>
<dbReference type="InterPro" id="IPR037524">
    <property type="entry name" value="PA14/GLEYA"/>
</dbReference>
<dbReference type="InterPro" id="IPR006664">
    <property type="entry name" value="OMP_bac"/>
</dbReference>
<evidence type="ECO:0000256" key="6">
    <source>
        <dbReference type="ARBA" id="ARBA00023237"/>
    </source>
</evidence>
<feature type="domain" description="PA14" evidence="11">
    <location>
        <begin position="107"/>
        <end position="243"/>
    </location>
</feature>
<feature type="domain" description="OmpA-like" evidence="10">
    <location>
        <begin position="2532"/>
        <end position="2650"/>
    </location>
</feature>
<dbReference type="EMBL" id="QFQP01000013">
    <property type="protein sequence ID" value="PZR11829.1"/>
    <property type="molecule type" value="Genomic_DNA"/>
</dbReference>
<evidence type="ECO:0000256" key="3">
    <source>
        <dbReference type="ARBA" id="ARBA00022737"/>
    </source>
</evidence>
<feature type="region of interest" description="Disordered" evidence="8">
    <location>
        <begin position="1759"/>
        <end position="1781"/>
    </location>
</feature>
<feature type="region of interest" description="Disordered" evidence="8">
    <location>
        <begin position="2620"/>
        <end position="2650"/>
    </location>
</feature>
<feature type="compositionally biased region" description="Polar residues" evidence="8">
    <location>
        <begin position="1669"/>
        <end position="1687"/>
    </location>
</feature>
<dbReference type="InterPro" id="IPR028974">
    <property type="entry name" value="TSP_type-3_rpt"/>
</dbReference>
<keyword evidence="6" id="KW-0998">Cell outer membrane</keyword>
<sequence>MNSRSAFALVFLTAAVAVAQTTPPAGTVTAIPESARLSVDGGVLADGGIAMTAVVGTNQHPGFCGAFGKQAENVDNQTNSVATAVDLIDNATPLVSPTRSQFARELVPVADLVNQSYSGGTHTPDVRMAWTTACTTYGGDLSGVRFAYRLRGNLNVTSAGTKTFMVNSDDGFSLRVAGTTVMEFNGNRGPASDTRRVSFSQPGVYPIELIYWEQGGNSTMELLMADSQVCFNGTTASATCNATNIDRSNTTILTAAQASAFTIMGSTQVGIPTWASDDNCASRVGTANTLCAPSGTAACGNAVIDALSPSGQEGCDDGNTTAGDGCSATCTVETNYVCSGTTSVCVPNAPAITAPAANAQLATTTPAISGTGIAGMTVTVREGATTVCTATVAAGGTWSCNATPALTQGSHTVTATQTDGGGRTSAASPGRTFFVDTVAPALPVVTAPASGATVNTGAVVFSGTSEPGATVRVFVDANTTTPVCTALVQPGGTWTCTYPGPGTIADGAHTVRASAVDAAGNASALTTAQPFTVDTVAPAAPVVSAPAANASLNTTAPTVSGTAEANSTVTVLVDGAPYCSTTASAAGAFSCAGTTALSQGSHTISARATDAAGNTGPASTPYNVNVDTVPPAAPVVVTPANGSSLSNATPTLTGTGEVGSTVRVFLDGSSTAACTLTVPAGGAWSCTSPLLTNGSHTVRANASDAAGNVSSSSNVNTFSIDTVAPAAPVISAPTTGTATNNTTPTVSGTAEGSSTVTVFDGATLVCTTTASVAGAWSCTTTTLAPGGHSLTARATDAAGNVSPVSNTVALTVDTTAPVAPVISAPAQNAYVNTTTPTLSGTGEAGATVTVTIGGTTACTALVDASGAWSCVSSTLTEGSKVATITQRDPAGNTSPAVTRNFTVDTVAPSAPAITAPSEGLALSDATPDFSGTAEAGATVSVFVDGNTGTPVCTATAGPGGAWTCTPTTDLTEGAHTVTARARDAAGNDSPISTPAVNFSVDTSAPTAPAITTPADDAALSDTTPTISGNGEAGATVSVFDGSNPTPICTAVVGVSGMWSCTPGTALSEGPHTLTASQRDPAGNTSPVSGAIDITIDTAAPVAPAITAPTANAALNDTTPEIRGTGEAGATVQVYFDGDTTTPACTATVAPDNSWSCSPTTALTGASHTVAATQTDAAGNASPRAAEVAFSLDTTAPTAPVITSPADDELLTSAPTVTGTAEAGSTVTVFADGSSTPVCTIVVPANGAWSCATTLADGAHTVTAISTDEAGNASTPATIDFSIDGVAPIAPVITAPTEGGTIASSTTFSGTAEAGSTVRVFIDGATTESCTVQANASGNWACVVNGLATGSHTATATAQDATGNTSPATAARNFQVAPDAPPGPPVIAAPAQNAALNDSTPTVSGQAALLSTVRVYVDGSTTPACTATTDASGNWSCDLAPALTEGAHSITATATVVGVVSLPSAPVGFVVDVTAPTAPAVTAPAANATVGAQPTISGTAEAGSTVAVYVDGNTTPVCTATTNAAGTWVCAPSTALTDGAHTLVARATDAAGNASPDSSPVAFTVDSSLPVSSPVITAPVADSFTNDSTPTVTGTAAPFATVNVYADGNTTTPLCTTTASANGSFTCTPAAALGEGEHTLTATATDGNGTSAPSNGVDFTVDTVAPNAPVVSSPTAGESVSRTPTISGTAEAGSTVDVRIDGQLVCSVVADMTGAWSCTQMQPLPAGNHVVTATATDAAGNRSTPSADLSFTVTDMPTKPVITSPTANQMVDDTTPTITGTAQPNTSITVKVDGADYCTTTADMTGAWSCTGSGALSTGAHSVVAASTSAGGTSSSDAVAFTISNGQPMTPAAPVITSPNNGTVTFDNTPTFSGTAEAGTTVSVKVDAVEVCTATATAQGTFSCTASRTLADGAHTVTATASRGTATSPASSSVGFTVNTAVPTVTSPTTGTTTGTNTTITGTATPGATVVVKVNGEEKCRATADEEGNWSCSAQLPAGETELVAEIEDGNGNSLAADPVSVRVVRGALTGGGIGAGCSSSPASASMWLAALVLGFLFSRRSSKAAAAVAAAVITTGAAQAQTQVAPFELERVRLNPGAADGLLQEGGKLMDPMSLRVSLLGHYQHNPLVVHEDGRPVAALVGSRWTAHLGAAFGITDWLEAGLQIPLVLSQTGNAEGTGYTPITNAVALGTPWLQLRAAPLRERSGSPFDLSFGVAVGFPFGSAASLTRENTVTAVPTVGIGKTLGSMFRIGGNVAVNIRPASALNDASPTQIGSYMTTGLVLSTTGKVLRGELSGRIDIPFTQSPAAGELYAGIRWAPHHLVELSLIGGPGFGTQPGTPAFRVLGGIAFTPSFKSDGAKPVAALNACVAGQAHDPKKCPELDLDGDGIRNAADTCVDKPGISQREGCPDVDTDGDGVLDLADKCVKVAGLRALDGCPEPDADKDGIADARDACPNAAGPASSNGCPDTDGDGFDDASDACVNDAGVAALRGCPDLDTDGDGVVDRLDNCVKEAGVAANQGCPAKQKQLVVITAEKLMILDKVYFATGKAAVLPKSDTLLKQVARVLNEHPDVKLVIVEGHTDNVGRADKNLALSQARADAVRTKLIGFGVAGERLEAKGYGDTKPMEDNKTPKGREANRRVEFVLGNQK</sequence>
<evidence type="ECO:0000313" key="12">
    <source>
        <dbReference type="EMBL" id="PZR11829.1"/>
    </source>
</evidence>
<feature type="compositionally biased region" description="Basic and acidic residues" evidence="8">
    <location>
        <begin position="2620"/>
        <end position="2643"/>
    </location>
</feature>
<feature type="region of interest" description="Disordered" evidence="8">
    <location>
        <begin position="1941"/>
        <end position="1961"/>
    </location>
</feature>
<evidence type="ECO:0000256" key="2">
    <source>
        <dbReference type="ARBA" id="ARBA00022729"/>
    </source>
</evidence>
<evidence type="ECO:0008006" key="14">
    <source>
        <dbReference type="Google" id="ProtNLM"/>
    </source>
</evidence>
<evidence type="ECO:0000256" key="1">
    <source>
        <dbReference type="ARBA" id="ARBA00004442"/>
    </source>
</evidence>
<accession>A0A2W5T8J4</accession>
<evidence type="ECO:0000259" key="10">
    <source>
        <dbReference type="PROSITE" id="PS51123"/>
    </source>
</evidence>
<dbReference type="NCBIfam" id="NF033510">
    <property type="entry name" value="Ca_tandemer"/>
    <property type="match status" value="18"/>
</dbReference>
<organism evidence="12 13">
    <name type="scientific">Archangium gephyra</name>
    <dbReference type="NCBI Taxonomy" id="48"/>
    <lineage>
        <taxon>Bacteria</taxon>
        <taxon>Pseudomonadati</taxon>
        <taxon>Myxococcota</taxon>
        <taxon>Myxococcia</taxon>
        <taxon>Myxococcales</taxon>
        <taxon>Cystobacterineae</taxon>
        <taxon>Archangiaceae</taxon>
        <taxon>Archangium</taxon>
    </lineage>
</organism>
<dbReference type="Proteomes" id="UP000249061">
    <property type="component" value="Unassembled WGS sequence"/>
</dbReference>
<gene>
    <name evidence="12" type="ORF">DI536_15950</name>
</gene>
<dbReference type="InterPro" id="IPR050330">
    <property type="entry name" value="Bact_OuterMem_StrucFunc"/>
</dbReference>
<evidence type="ECO:0000256" key="8">
    <source>
        <dbReference type="SAM" id="MobiDB-lite"/>
    </source>
</evidence>
<proteinExistence type="predicted"/>
<evidence type="ECO:0000256" key="9">
    <source>
        <dbReference type="SAM" id="SignalP"/>
    </source>
</evidence>
<dbReference type="GO" id="GO:0009279">
    <property type="term" value="C:cell outer membrane"/>
    <property type="evidence" value="ECO:0007669"/>
    <property type="project" value="UniProtKB-SubCell"/>
</dbReference>
<dbReference type="CDD" id="cd07185">
    <property type="entry name" value="OmpA_C-like"/>
    <property type="match status" value="1"/>
</dbReference>
<dbReference type="Gene3D" id="2.60.40.10">
    <property type="entry name" value="Immunoglobulins"/>
    <property type="match status" value="18"/>
</dbReference>
<dbReference type="GO" id="GO:0007155">
    <property type="term" value="P:cell adhesion"/>
    <property type="evidence" value="ECO:0007669"/>
    <property type="project" value="InterPro"/>
</dbReference>
<dbReference type="NCBIfam" id="TIGR02232">
    <property type="entry name" value="myxo_disulf_rpt"/>
    <property type="match status" value="1"/>
</dbReference>
<dbReference type="PANTHER" id="PTHR30329">
    <property type="entry name" value="STATOR ELEMENT OF FLAGELLAR MOTOR COMPLEX"/>
    <property type="match status" value="1"/>
</dbReference>
<protein>
    <recommendedName>
        <fullName evidence="14">PA14 domain-containing protein</fullName>
    </recommendedName>
</protein>
<keyword evidence="3" id="KW-0677">Repeat</keyword>
<feature type="chain" id="PRO_5016124944" description="PA14 domain-containing protein" evidence="9">
    <location>
        <begin position="20"/>
        <end position="2650"/>
    </location>
</feature>
<dbReference type="Pfam" id="PF00691">
    <property type="entry name" value="OmpA"/>
    <property type="match status" value="1"/>
</dbReference>
<keyword evidence="4 7" id="KW-0472">Membrane</keyword>
<dbReference type="InterPro" id="IPR036737">
    <property type="entry name" value="OmpA-like_sf"/>
</dbReference>
<dbReference type="Pfam" id="PF19077">
    <property type="entry name" value="Big_13"/>
    <property type="match status" value="17"/>
</dbReference>
<dbReference type="InterPro" id="IPR011936">
    <property type="entry name" value="Myxo_disulph_rpt"/>
</dbReference>
<dbReference type="SUPFAM" id="SSF103647">
    <property type="entry name" value="TSP type-3 repeat"/>
    <property type="match status" value="1"/>
</dbReference>
<dbReference type="InterPro" id="IPR044016">
    <property type="entry name" value="Big_13"/>
</dbReference>
<reference evidence="12 13" key="1">
    <citation type="submission" date="2017-08" db="EMBL/GenBank/DDBJ databases">
        <title>Infants hospitalized years apart are colonized by the same room-sourced microbial strains.</title>
        <authorList>
            <person name="Brooks B."/>
            <person name="Olm M.R."/>
            <person name="Firek B.A."/>
            <person name="Baker R."/>
            <person name="Thomas B.C."/>
            <person name="Morowitz M.J."/>
            <person name="Banfield J.F."/>
        </authorList>
    </citation>
    <scope>NUCLEOTIDE SEQUENCE [LARGE SCALE GENOMIC DNA]</scope>
    <source>
        <strain evidence="12">S2_003_000_R2_14</strain>
    </source>
</reference>
<dbReference type="InterPro" id="IPR013783">
    <property type="entry name" value="Ig-like_fold"/>
</dbReference>
<dbReference type="PRINTS" id="PR01021">
    <property type="entry name" value="OMPADOMAIN"/>
</dbReference>
<dbReference type="SUPFAM" id="SSF103088">
    <property type="entry name" value="OmpA-like"/>
    <property type="match status" value="1"/>
</dbReference>
<feature type="signal peptide" evidence="9">
    <location>
        <begin position="1"/>
        <end position="19"/>
    </location>
</feature>
<dbReference type="Gene3D" id="4.10.1080.10">
    <property type="entry name" value="TSP type-3 repeat"/>
    <property type="match status" value="1"/>
</dbReference>
<dbReference type="PANTHER" id="PTHR30329:SF21">
    <property type="entry name" value="LIPOPROTEIN YIAD-RELATED"/>
    <property type="match status" value="1"/>
</dbReference>
<dbReference type="PROSITE" id="PS51820">
    <property type="entry name" value="PA14"/>
    <property type="match status" value="1"/>
</dbReference>
<dbReference type="PROSITE" id="PS51123">
    <property type="entry name" value="OMPA_2"/>
    <property type="match status" value="1"/>
</dbReference>